<accession>H1XNI8</accession>
<name>H1XNI8_CALAY</name>
<dbReference type="Gene3D" id="2.60.40.1120">
    <property type="entry name" value="Carboxypeptidase-like, regulatory domain"/>
    <property type="match status" value="1"/>
</dbReference>
<dbReference type="OrthoDB" id="9785233at2"/>
<evidence type="ECO:0000313" key="3">
    <source>
        <dbReference type="EMBL" id="APF18126.1"/>
    </source>
</evidence>
<proteinExistence type="predicted"/>
<evidence type="ECO:0000313" key="4">
    <source>
        <dbReference type="EMBL" id="EHO42159.1"/>
    </source>
</evidence>
<dbReference type="InterPro" id="IPR026444">
    <property type="entry name" value="Secre_tail"/>
</dbReference>
<dbReference type="HOGENOM" id="CLU_380235_0_0_0"/>
<feature type="chain" id="PRO_5010834555" evidence="1">
    <location>
        <begin position="26"/>
        <end position="728"/>
    </location>
</feature>
<evidence type="ECO:0000256" key="1">
    <source>
        <dbReference type="SAM" id="SignalP"/>
    </source>
</evidence>
<dbReference type="STRING" id="880073.Cabys_1377"/>
<dbReference type="Proteomes" id="UP000004671">
    <property type="component" value="Chromosome"/>
</dbReference>
<reference evidence="3 6" key="2">
    <citation type="submission" date="2016-11" db="EMBL/GenBank/DDBJ databases">
        <title>Genomic analysis of Caldithrix abyssi and proposal of a novel bacterial phylum Caldithrichaeota.</title>
        <authorList>
            <person name="Kublanov I."/>
            <person name="Sigalova O."/>
            <person name="Gavrilov S."/>
            <person name="Lebedinsky A."/>
            <person name="Ivanova N."/>
            <person name="Daum C."/>
            <person name="Reddy T."/>
            <person name="Klenk H.P."/>
            <person name="Goker M."/>
            <person name="Reva O."/>
            <person name="Miroshnichenko M."/>
            <person name="Kyprides N."/>
            <person name="Woyke T."/>
            <person name="Gelfand M."/>
        </authorList>
    </citation>
    <scope>NUCLEOTIDE SEQUENCE [LARGE SCALE GENOMIC DNA]</scope>
    <source>
        <strain evidence="3 6">LF13</strain>
    </source>
</reference>
<dbReference type="PaxDb" id="880073-Calab_2549"/>
<sequence precursor="true">MKRSKLFTVLGGLLIVMMAFGLTQAQNFTTVITGQVTAGEDSVPVPDYKMLLTFKDDTTGFRTLVMTDANGYYSQTVLKNYTYTISSLDTFVYEGFQQDIEVKELPVVHNIHLTKRTDLALVNGSVTFNNNPVETDVYFLKLPNDVDLNDFREFEVYFRVPKAALIWASYQAHADSVGQFSLEMITGKYVVYIPADHNAGYLNYWAAFEVNGDTTLAPFELKELKTLSGHVANADKYDMVTIFAHPLYPSRPFMATPDSATGDYSLELAPGTYVLRLVAYFDDYMYTVFYDSVYTPKEATKVEVQGDVSGIDFNLPEPNVYPFSISGTVTSRQSGLPLEGANVAFVSYNFMSNLWQAYETTTGADGTYRVEGYTMLQEDSLVGFAWKDSTFFAQFYQDEATFMTADPIVYHANEDVTGIDFALDTIDTENGYSISGMLLNEAGEPITTGQVTAYTTATNVGVITTQVDSTGHYAFDPVFPTGSVVYLSAWGGFDYLPEIYNDAKTWKDADPIFIQGSDVTGINFILEEKKPTRLPLAKIKGWLKKQTEGLAKAAEVDYTGDLVYVRPEGEKEWTSYSYVKSDGSFDVPVESDGTYEYMVSTREGEETTGTITVENLEAEVTVDLTGIVDPSDRLVLKTDQLLDAYPNPFNPSTTIRVQMAEAGPVKLIIYNVLGQKVKTLYNGNLQAGSQKFTWNGKDDAGRQVASGLYFYQLKTQNTVQTKAVMFLK</sequence>
<protein>
    <submittedName>
        <fullName evidence="3">Por secretion system C-terminal sorting domain-containing protein</fullName>
    </submittedName>
</protein>
<evidence type="ECO:0000313" key="5">
    <source>
        <dbReference type="Proteomes" id="UP000004671"/>
    </source>
</evidence>
<dbReference type="InParanoid" id="H1XNI8"/>
<dbReference type="Gene3D" id="2.60.40.4070">
    <property type="match status" value="1"/>
</dbReference>
<dbReference type="RefSeq" id="WP_006929414.1">
    <property type="nucleotide sequence ID" value="NZ_CM001402.1"/>
</dbReference>
<dbReference type="eggNOG" id="COG1361">
    <property type="taxonomic scope" value="Bacteria"/>
</dbReference>
<dbReference type="SUPFAM" id="SSF49464">
    <property type="entry name" value="Carboxypeptidase regulatory domain-like"/>
    <property type="match status" value="2"/>
</dbReference>
<dbReference type="InterPro" id="IPR008969">
    <property type="entry name" value="CarboxyPept-like_regulatory"/>
</dbReference>
<dbReference type="EMBL" id="CM001402">
    <property type="protein sequence ID" value="EHO42159.1"/>
    <property type="molecule type" value="Genomic_DNA"/>
</dbReference>
<feature type="signal peptide" evidence="1">
    <location>
        <begin position="1"/>
        <end position="25"/>
    </location>
</feature>
<evidence type="ECO:0000259" key="2">
    <source>
        <dbReference type="Pfam" id="PF13860"/>
    </source>
</evidence>
<dbReference type="Proteomes" id="UP000183868">
    <property type="component" value="Chromosome"/>
</dbReference>
<reference evidence="4 5" key="1">
    <citation type="submission" date="2011-09" db="EMBL/GenBank/DDBJ databases">
        <title>The permanent draft genome of Caldithrix abyssi DSM 13497.</title>
        <authorList>
            <consortium name="US DOE Joint Genome Institute (JGI-PGF)"/>
            <person name="Lucas S."/>
            <person name="Han J."/>
            <person name="Lapidus A."/>
            <person name="Bruce D."/>
            <person name="Goodwin L."/>
            <person name="Pitluck S."/>
            <person name="Peters L."/>
            <person name="Kyrpides N."/>
            <person name="Mavromatis K."/>
            <person name="Ivanova N."/>
            <person name="Mikhailova N."/>
            <person name="Chertkov O."/>
            <person name="Detter J.C."/>
            <person name="Tapia R."/>
            <person name="Han C."/>
            <person name="Land M."/>
            <person name="Hauser L."/>
            <person name="Markowitz V."/>
            <person name="Cheng J.-F."/>
            <person name="Hugenholtz P."/>
            <person name="Woyke T."/>
            <person name="Wu D."/>
            <person name="Spring S."/>
            <person name="Brambilla E."/>
            <person name="Klenk H.-P."/>
            <person name="Eisen J.A."/>
        </authorList>
    </citation>
    <scope>NUCLEOTIDE SEQUENCE [LARGE SCALE GENOMIC DNA]</scope>
    <source>
        <strain evidence="4 5">DSM 13497</strain>
    </source>
</reference>
<evidence type="ECO:0000313" key="6">
    <source>
        <dbReference type="Proteomes" id="UP000183868"/>
    </source>
</evidence>
<organism evidence="4 5">
    <name type="scientific">Caldithrix abyssi DSM 13497</name>
    <dbReference type="NCBI Taxonomy" id="880073"/>
    <lineage>
        <taxon>Bacteria</taxon>
        <taxon>Pseudomonadati</taxon>
        <taxon>Calditrichota</taxon>
        <taxon>Calditrichia</taxon>
        <taxon>Calditrichales</taxon>
        <taxon>Calditrichaceae</taxon>
        <taxon>Caldithrix</taxon>
    </lineage>
</organism>
<dbReference type="AlphaFoldDB" id="H1XNI8"/>
<gene>
    <name evidence="3" type="ORF">Cabys_1377</name>
    <name evidence="4" type="ORF">Calab_2549</name>
</gene>
<keyword evidence="1" id="KW-0732">Signal</keyword>
<dbReference type="InterPro" id="IPR025965">
    <property type="entry name" value="FlgD/Vpr_Ig-like"/>
</dbReference>
<dbReference type="NCBIfam" id="TIGR04183">
    <property type="entry name" value="Por_Secre_tail"/>
    <property type="match status" value="1"/>
</dbReference>
<dbReference type="KEGG" id="caby:Cabys_1377"/>
<feature type="domain" description="FlgD/Vpr Ig-like" evidence="2">
    <location>
        <begin position="659"/>
        <end position="717"/>
    </location>
</feature>
<dbReference type="Pfam" id="PF13860">
    <property type="entry name" value="FlgD_ig"/>
    <property type="match status" value="1"/>
</dbReference>
<dbReference type="EMBL" id="CP018099">
    <property type="protein sequence ID" value="APF18126.1"/>
    <property type="molecule type" value="Genomic_DNA"/>
</dbReference>
<keyword evidence="5" id="KW-1185">Reference proteome</keyword>